<keyword evidence="2" id="KW-0732">Signal</keyword>
<feature type="chain" id="PRO_5035784155" description="Secreted protein" evidence="2">
    <location>
        <begin position="23"/>
        <end position="125"/>
    </location>
</feature>
<dbReference type="Gramene" id="TuG1812G0200005674.01.T01">
    <property type="protein sequence ID" value="TuG1812G0200005674.01.T01"/>
    <property type="gene ID" value="TuG1812G0200005674.01"/>
</dbReference>
<protein>
    <recommendedName>
        <fullName evidence="5">Secreted protein</fullName>
    </recommendedName>
</protein>
<feature type="region of interest" description="Disordered" evidence="1">
    <location>
        <begin position="50"/>
        <end position="70"/>
    </location>
</feature>
<name>A0A8R7TNS5_TRIUA</name>
<dbReference type="Proteomes" id="UP000015106">
    <property type="component" value="Chromosome 2"/>
</dbReference>
<sequence>FFCPQNTPVLVLISICIAVGAAHKSHPRLQTSHRWESRPRFVVSQPRRRPMLTTASHERGRTTPLPRAGVSAATAGDVADHLLVLQSATPFDGGVASVHTGAATGVFGSCKRCSSTMTTSQRAAT</sequence>
<reference evidence="3" key="3">
    <citation type="submission" date="2022-06" db="UniProtKB">
        <authorList>
            <consortium name="EnsemblPlants"/>
        </authorList>
    </citation>
    <scope>IDENTIFICATION</scope>
</reference>
<evidence type="ECO:0000313" key="3">
    <source>
        <dbReference type="EnsemblPlants" id="TuG1812G0200005674.01.T01"/>
    </source>
</evidence>
<feature type="signal peptide" evidence="2">
    <location>
        <begin position="1"/>
        <end position="22"/>
    </location>
</feature>
<keyword evidence="4" id="KW-1185">Reference proteome</keyword>
<dbReference type="EnsemblPlants" id="TuG1812G0200005674.01.T01">
    <property type="protein sequence ID" value="TuG1812G0200005674.01.T01"/>
    <property type="gene ID" value="TuG1812G0200005674.01"/>
</dbReference>
<organism evidence="3 4">
    <name type="scientific">Triticum urartu</name>
    <name type="common">Red wild einkorn</name>
    <name type="synonym">Crithodium urartu</name>
    <dbReference type="NCBI Taxonomy" id="4572"/>
    <lineage>
        <taxon>Eukaryota</taxon>
        <taxon>Viridiplantae</taxon>
        <taxon>Streptophyta</taxon>
        <taxon>Embryophyta</taxon>
        <taxon>Tracheophyta</taxon>
        <taxon>Spermatophyta</taxon>
        <taxon>Magnoliopsida</taxon>
        <taxon>Liliopsida</taxon>
        <taxon>Poales</taxon>
        <taxon>Poaceae</taxon>
        <taxon>BOP clade</taxon>
        <taxon>Pooideae</taxon>
        <taxon>Triticodae</taxon>
        <taxon>Triticeae</taxon>
        <taxon>Triticinae</taxon>
        <taxon>Triticum</taxon>
    </lineage>
</organism>
<evidence type="ECO:0000256" key="1">
    <source>
        <dbReference type="SAM" id="MobiDB-lite"/>
    </source>
</evidence>
<proteinExistence type="predicted"/>
<accession>A0A8R7TNS5</accession>
<evidence type="ECO:0008006" key="5">
    <source>
        <dbReference type="Google" id="ProtNLM"/>
    </source>
</evidence>
<evidence type="ECO:0000313" key="4">
    <source>
        <dbReference type="Proteomes" id="UP000015106"/>
    </source>
</evidence>
<evidence type="ECO:0000256" key="2">
    <source>
        <dbReference type="SAM" id="SignalP"/>
    </source>
</evidence>
<reference evidence="4" key="1">
    <citation type="journal article" date="2013" name="Nature">
        <title>Draft genome of the wheat A-genome progenitor Triticum urartu.</title>
        <authorList>
            <person name="Ling H.Q."/>
            <person name="Zhao S."/>
            <person name="Liu D."/>
            <person name="Wang J."/>
            <person name="Sun H."/>
            <person name="Zhang C."/>
            <person name="Fan H."/>
            <person name="Li D."/>
            <person name="Dong L."/>
            <person name="Tao Y."/>
            <person name="Gao C."/>
            <person name="Wu H."/>
            <person name="Li Y."/>
            <person name="Cui Y."/>
            <person name="Guo X."/>
            <person name="Zheng S."/>
            <person name="Wang B."/>
            <person name="Yu K."/>
            <person name="Liang Q."/>
            <person name="Yang W."/>
            <person name="Lou X."/>
            <person name="Chen J."/>
            <person name="Feng M."/>
            <person name="Jian J."/>
            <person name="Zhang X."/>
            <person name="Luo G."/>
            <person name="Jiang Y."/>
            <person name="Liu J."/>
            <person name="Wang Z."/>
            <person name="Sha Y."/>
            <person name="Zhang B."/>
            <person name="Wu H."/>
            <person name="Tang D."/>
            <person name="Shen Q."/>
            <person name="Xue P."/>
            <person name="Zou S."/>
            <person name="Wang X."/>
            <person name="Liu X."/>
            <person name="Wang F."/>
            <person name="Yang Y."/>
            <person name="An X."/>
            <person name="Dong Z."/>
            <person name="Zhang K."/>
            <person name="Zhang X."/>
            <person name="Luo M.C."/>
            <person name="Dvorak J."/>
            <person name="Tong Y."/>
            <person name="Wang J."/>
            <person name="Yang H."/>
            <person name="Li Z."/>
            <person name="Wang D."/>
            <person name="Zhang A."/>
            <person name="Wang J."/>
        </authorList>
    </citation>
    <scope>NUCLEOTIDE SEQUENCE</scope>
    <source>
        <strain evidence="4">cv. G1812</strain>
    </source>
</reference>
<reference evidence="3" key="2">
    <citation type="submission" date="2018-03" db="EMBL/GenBank/DDBJ databases">
        <title>The Triticum urartu genome reveals the dynamic nature of wheat genome evolution.</title>
        <authorList>
            <person name="Ling H."/>
            <person name="Ma B."/>
            <person name="Shi X."/>
            <person name="Liu H."/>
            <person name="Dong L."/>
            <person name="Sun H."/>
            <person name="Cao Y."/>
            <person name="Gao Q."/>
            <person name="Zheng S."/>
            <person name="Li Y."/>
            <person name="Yu Y."/>
            <person name="Du H."/>
            <person name="Qi M."/>
            <person name="Li Y."/>
            <person name="Yu H."/>
            <person name="Cui Y."/>
            <person name="Wang N."/>
            <person name="Chen C."/>
            <person name="Wu H."/>
            <person name="Zhao Y."/>
            <person name="Zhang J."/>
            <person name="Li Y."/>
            <person name="Zhou W."/>
            <person name="Zhang B."/>
            <person name="Hu W."/>
            <person name="Eijk M."/>
            <person name="Tang J."/>
            <person name="Witsenboer H."/>
            <person name="Zhao S."/>
            <person name="Li Z."/>
            <person name="Zhang A."/>
            <person name="Wang D."/>
            <person name="Liang C."/>
        </authorList>
    </citation>
    <scope>NUCLEOTIDE SEQUENCE [LARGE SCALE GENOMIC DNA]</scope>
    <source>
        <strain evidence="3">cv. G1812</strain>
    </source>
</reference>
<dbReference type="AlphaFoldDB" id="A0A8R7TNS5"/>